<dbReference type="InterPro" id="IPR050428">
    <property type="entry name" value="TCS_sensor_his_kinase"/>
</dbReference>
<evidence type="ECO:0000313" key="13">
    <source>
        <dbReference type="EMBL" id="HIZ62730.1"/>
    </source>
</evidence>
<dbReference type="InterPro" id="IPR003661">
    <property type="entry name" value="HisK_dim/P_dom"/>
</dbReference>
<dbReference type="CDD" id="cd00082">
    <property type="entry name" value="HisKA"/>
    <property type="match status" value="1"/>
</dbReference>
<organism evidence="13 14">
    <name type="scientific">Candidatus Gemmiger avistercoris</name>
    <dbReference type="NCBI Taxonomy" id="2838606"/>
    <lineage>
        <taxon>Bacteria</taxon>
        <taxon>Bacillati</taxon>
        <taxon>Bacillota</taxon>
        <taxon>Clostridia</taxon>
        <taxon>Eubacteriales</taxon>
        <taxon>Gemmiger</taxon>
    </lineage>
</organism>
<reference evidence="13" key="1">
    <citation type="journal article" date="2021" name="PeerJ">
        <title>Extensive microbial diversity within the chicken gut microbiome revealed by metagenomics and culture.</title>
        <authorList>
            <person name="Gilroy R."/>
            <person name="Ravi A."/>
            <person name="Getino M."/>
            <person name="Pursley I."/>
            <person name="Horton D.L."/>
            <person name="Alikhan N.F."/>
            <person name="Baker D."/>
            <person name="Gharbi K."/>
            <person name="Hall N."/>
            <person name="Watson M."/>
            <person name="Adriaenssens E.M."/>
            <person name="Foster-Nyarko E."/>
            <person name="Jarju S."/>
            <person name="Secka A."/>
            <person name="Antonio M."/>
            <person name="Oren A."/>
            <person name="Chaudhuri R.R."/>
            <person name="La Ragione R."/>
            <person name="Hildebrand F."/>
            <person name="Pallen M.J."/>
        </authorList>
    </citation>
    <scope>NUCLEOTIDE SEQUENCE</scope>
    <source>
        <strain evidence="13">CHK188-11489</strain>
    </source>
</reference>
<evidence type="ECO:0000313" key="14">
    <source>
        <dbReference type="Proteomes" id="UP000824105"/>
    </source>
</evidence>
<gene>
    <name evidence="13" type="ORF">H9724_08195</name>
</gene>
<comment type="subcellular location">
    <subcellularLocation>
        <location evidence="2">Membrane</location>
    </subcellularLocation>
</comment>
<dbReference type="Proteomes" id="UP000824105">
    <property type="component" value="Unassembled WGS sequence"/>
</dbReference>
<evidence type="ECO:0000256" key="2">
    <source>
        <dbReference type="ARBA" id="ARBA00004370"/>
    </source>
</evidence>
<dbReference type="SUPFAM" id="SSF55874">
    <property type="entry name" value="ATPase domain of HSP90 chaperone/DNA topoisomerase II/histidine kinase"/>
    <property type="match status" value="1"/>
</dbReference>
<evidence type="ECO:0000256" key="10">
    <source>
        <dbReference type="ARBA" id="ARBA00023136"/>
    </source>
</evidence>
<keyword evidence="6 11" id="KW-0812">Transmembrane</keyword>
<evidence type="ECO:0000256" key="5">
    <source>
        <dbReference type="ARBA" id="ARBA00022679"/>
    </source>
</evidence>
<comment type="catalytic activity">
    <reaction evidence="1">
        <text>ATP + protein L-histidine = ADP + protein N-phospho-L-histidine.</text>
        <dbReference type="EC" id="2.7.13.3"/>
    </reaction>
</comment>
<evidence type="ECO:0000259" key="12">
    <source>
        <dbReference type="PROSITE" id="PS50109"/>
    </source>
</evidence>
<evidence type="ECO:0000256" key="11">
    <source>
        <dbReference type="SAM" id="Phobius"/>
    </source>
</evidence>
<evidence type="ECO:0000256" key="3">
    <source>
        <dbReference type="ARBA" id="ARBA00012438"/>
    </source>
</evidence>
<feature type="transmembrane region" description="Helical" evidence="11">
    <location>
        <begin position="12"/>
        <end position="34"/>
    </location>
</feature>
<dbReference type="InterPro" id="IPR036097">
    <property type="entry name" value="HisK_dim/P_sf"/>
</dbReference>
<dbReference type="PANTHER" id="PTHR45436:SF5">
    <property type="entry name" value="SENSOR HISTIDINE KINASE TRCS"/>
    <property type="match status" value="1"/>
</dbReference>
<keyword evidence="4" id="KW-0597">Phosphoprotein</keyword>
<dbReference type="SMART" id="SM00388">
    <property type="entry name" value="HisKA"/>
    <property type="match status" value="1"/>
</dbReference>
<dbReference type="GO" id="GO:0000155">
    <property type="term" value="F:phosphorelay sensor kinase activity"/>
    <property type="evidence" value="ECO:0007669"/>
    <property type="project" value="InterPro"/>
</dbReference>
<dbReference type="InterPro" id="IPR005467">
    <property type="entry name" value="His_kinase_dom"/>
</dbReference>
<dbReference type="PRINTS" id="PR00344">
    <property type="entry name" value="BCTRLSENSOR"/>
</dbReference>
<sequence>MNRAKNTGVLPVCLGVLAAGLLAAGLTAALLLRWHEGQQFALLDGFCTALAQRAPQSAGAVCDLVKAGAPAFSRSPGMLAGLGYDAGDLAAGTAPLWVAAGAGLALGLLSWLGGWWLQRRHTARQLGRVTGILEAARAGKPLPLWEERESLFSPLADEIGKTVGELARTRQAAVAARDRFARNLANIAHQLKTPLTALSLAAQDAAAPTRRALEAQIGRLTGLEEALLLLARLDSGALPLHPAPADLFTLLTMAADQLQPLARRAGVTLDVPEQTPVTIEADPDWTVEALMNLIKNCLEHSPPGGAVHCLCTSSALYTEVRIRDEGNGFSPEDLPHLFDRFYRGAGAGPGGVGIGLSIAKELLERQNAVLAAENPPEGGGQFTVRFYPPAG</sequence>
<dbReference type="EMBL" id="DXBF01000064">
    <property type="protein sequence ID" value="HIZ62730.1"/>
    <property type="molecule type" value="Genomic_DNA"/>
</dbReference>
<evidence type="ECO:0000256" key="6">
    <source>
        <dbReference type="ARBA" id="ARBA00022692"/>
    </source>
</evidence>
<dbReference type="EC" id="2.7.13.3" evidence="3"/>
<evidence type="ECO:0000256" key="8">
    <source>
        <dbReference type="ARBA" id="ARBA00022989"/>
    </source>
</evidence>
<keyword evidence="10 11" id="KW-0472">Membrane</keyword>
<dbReference type="InterPro" id="IPR003594">
    <property type="entry name" value="HATPase_dom"/>
</dbReference>
<name>A0A9D2FLA1_9FIRM</name>
<feature type="domain" description="Histidine kinase" evidence="12">
    <location>
        <begin position="186"/>
        <end position="390"/>
    </location>
</feature>
<reference evidence="13" key="2">
    <citation type="submission" date="2021-04" db="EMBL/GenBank/DDBJ databases">
        <authorList>
            <person name="Gilroy R."/>
        </authorList>
    </citation>
    <scope>NUCLEOTIDE SEQUENCE</scope>
    <source>
        <strain evidence="13">CHK188-11489</strain>
    </source>
</reference>
<evidence type="ECO:0000256" key="4">
    <source>
        <dbReference type="ARBA" id="ARBA00022553"/>
    </source>
</evidence>
<dbReference type="InterPro" id="IPR004358">
    <property type="entry name" value="Sig_transdc_His_kin-like_C"/>
</dbReference>
<keyword evidence="5" id="KW-0808">Transferase</keyword>
<dbReference type="GO" id="GO:0005886">
    <property type="term" value="C:plasma membrane"/>
    <property type="evidence" value="ECO:0007669"/>
    <property type="project" value="TreeGrafter"/>
</dbReference>
<feature type="transmembrane region" description="Helical" evidence="11">
    <location>
        <begin position="96"/>
        <end position="117"/>
    </location>
</feature>
<dbReference type="PROSITE" id="PS50109">
    <property type="entry name" value="HIS_KIN"/>
    <property type="match status" value="1"/>
</dbReference>
<evidence type="ECO:0000256" key="1">
    <source>
        <dbReference type="ARBA" id="ARBA00000085"/>
    </source>
</evidence>
<dbReference type="AlphaFoldDB" id="A0A9D2FLA1"/>
<dbReference type="Pfam" id="PF02518">
    <property type="entry name" value="HATPase_c"/>
    <property type="match status" value="1"/>
</dbReference>
<dbReference type="InterPro" id="IPR036890">
    <property type="entry name" value="HATPase_C_sf"/>
</dbReference>
<dbReference type="PANTHER" id="PTHR45436">
    <property type="entry name" value="SENSOR HISTIDINE KINASE YKOH"/>
    <property type="match status" value="1"/>
</dbReference>
<protein>
    <recommendedName>
        <fullName evidence="3">histidine kinase</fullName>
        <ecNumber evidence="3">2.7.13.3</ecNumber>
    </recommendedName>
</protein>
<evidence type="ECO:0000256" key="9">
    <source>
        <dbReference type="ARBA" id="ARBA00023012"/>
    </source>
</evidence>
<dbReference type="SMART" id="SM00387">
    <property type="entry name" value="HATPase_c"/>
    <property type="match status" value="1"/>
</dbReference>
<keyword evidence="9" id="KW-0902">Two-component regulatory system</keyword>
<proteinExistence type="predicted"/>
<keyword evidence="7 13" id="KW-0418">Kinase</keyword>
<comment type="caution">
    <text evidence="13">The sequence shown here is derived from an EMBL/GenBank/DDBJ whole genome shotgun (WGS) entry which is preliminary data.</text>
</comment>
<dbReference type="Gene3D" id="3.30.565.10">
    <property type="entry name" value="Histidine kinase-like ATPase, C-terminal domain"/>
    <property type="match status" value="1"/>
</dbReference>
<evidence type="ECO:0000256" key="7">
    <source>
        <dbReference type="ARBA" id="ARBA00022777"/>
    </source>
</evidence>
<accession>A0A9D2FLA1</accession>
<dbReference type="Gene3D" id="1.10.287.130">
    <property type="match status" value="1"/>
</dbReference>
<dbReference type="SUPFAM" id="SSF47384">
    <property type="entry name" value="Homodimeric domain of signal transducing histidine kinase"/>
    <property type="match status" value="1"/>
</dbReference>
<keyword evidence="8 11" id="KW-1133">Transmembrane helix</keyword>